<dbReference type="OrthoDB" id="182122at2"/>
<feature type="domain" description="Glycosyltransferase 61 catalytic" evidence="1">
    <location>
        <begin position="146"/>
        <end position="323"/>
    </location>
</feature>
<proteinExistence type="predicted"/>
<keyword evidence="2" id="KW-0808">Transferase</keyword>
<gene>
    <name evidence="2" type="ORF">FKZ61_05025</name>
</gene>
<dbReference type="InterPro" id="IPR049625">
    <property type="entry name" value="Glyco_transf_61_cat"/>
</dbReference>
<reference evidence="2 3" key="1">
    <citation type="submission" date="2019-06" db="EMBL/GenBank/DDBJ databases">
        <title>Genome sequence of Litorilinea aerophila BAA-2444.</title>
        <authorList>
            <person name="Maclea K.S."/>
            <person name="Maurais E.G."/>
            <person name="Iannazzi L.C."/>
        </authorList>
    </citation>
    <scope>NUCLEOTIDE SEQUENCE [LARGE SCALE GENOMIC DNA]</scope>
    <source>
        <strain evidence="2 3">ATCC BAA-2444</strain>
    </source>
</reference>
<organism evidence="2 3">
    <name type="scientific">Litorilinea aerophila</name>
    <dbReference type="NCBI Taxonomy" id="1204385"/>
    <lineage>
        <taxon>Bacteria</taxon>
        <taxon>Bacillati</taxon>
        <taxon>Chloroflexota</taxon>
        <taxon>Caldilineae</taxon>
        <taxon>Caldilineales</taxon>
        <taxon>Caldilineaceae</taxon>
        <taxon>Litorilinea</taxon>
    </lineage>
</organism>
<protein>
    <submittedName>
        <fullName evidence="2">Glycosyltransferase family 61 protein</fullName>
    </submittedName>
</protein>
<evidence type="ECO:0000313" key="3">
    <source>
        <dbReference type="Proteomes" id="UP000317371"/>
    </source>
</evidence>
<dbReference type="InParanoid" id="A0A540VLI9"/>
<evidence type="ECO:0000313" key="2">
    <source>
        <dbReference type="EMBL" id="TQE97003.1"/>
    </source>
</evidence>
<dbReference type="GO" id="GO:0016757">
    <property type="term" value="F:glycosyltransferase activity"/>
    <property type="evidence" value="ECO:0007669"/>
    <property type="project" value="InterPro"/>
</dbReference>
<evidence type="ECO:0000259" key="1">
    <source>
        <dbReference type="Pfam" id="PF04577"/>
    </source>
</evidence>
<dbReference type="Pfam" id="PF04577">
    <property type="entry name" value="Glyco_transf_61"/>
    <property type="match status" value="1"/>
</dbReference>
<dbReference type="AlphaFoldDB" id="A0A540VLI9"/>
<dbReference type="Proteomes" id="UP000317371">
    <property type="component" value="Unassembled WGS sequence"/>
</dbReference>
<keyword evidence="3" id="KW-1185">Reference proteome</keyword>
<name>A0A540VLI9_9CHLR</name>
<dbReference type="RefSeq" id="WP_141608988.1">
    <property type="nucleotide sequence ID" value="NZ_VIGC02000005.1"/>
</dbReference>
<accession>A0A540VLI9</accession>
<dbReference type="EMBL" id="VIGC01000005">
    <property type="protein sequence ID" value="TQE97003.1"/>
    <property type="molecule type" value="Genomic_DNA"/>
</dbReference>
<sequence>MLRPLLRWPYHQLLAHPTWIRRWLDVRLLSEVLDRYPHWPYGGEEVIHLDGRGVDPEIPALLPGVLGAHRLGQPFVASLSQVELVGPYAVVRQAGGYIVPELNPLVLDRVVKAHVAVRPRRGRTTSRYPLLASLVQPPWCGRRCGYFHWITDCLTRLEGVEQYQKITGEQPLILLPPSPAPWMQESLTYMGIGRDRQVAWSGDMGQVETLVFPSPRTLPVQRKKFNPYSVAGYWYVKERIQQAIAHLPSDFTPAPRIYISRGDAQVRRVLNEDVLLRRLEAFHVVPYQLSRLSFADQVRLFAQAELVIAPHGAGLVNMIFGQRPAILEIYTSTFVPGYFIIAQSLGFPYAGVRGEDCGGHLVVDPEAVARRVEGLLSIRKP</sequence>
<comment type="caution">
    <text evidence="2">The sequence shown here is derived from an EMBL/GenBank/DDBJ whole genome shotgun (WGS) entry which is preliminary data.</text>
</comment>